<organism evidence="5 6">
    <name type="scientific">Allomyces macrogynus (strain ATCC 38327)</name>
    <name type="common">Allomyces javanicus var. macrogynus</name>
    <dbReference type="NCBI Taxonomy" id="578462"/>
    <lineage>
        <taxon>Eukaryota</taxon>
        <taxon>Fungi</taxon>
        <taxon>Fungi incertae sedis</taxon>
        <taxon>Blastocladiomycota</taxon>
        <taxon>Blastocladiomycetes</taxon>
        <taxon>Blastocladiales</taxon>
        <taxon>Blastocladiaceae</taxon>
        <taxon>Allomyces</taxon>
    </lineage>
</organism>
<dbReference type="GO" id="GO:0016787">
    <property type="term" value="F:hydrolase activity"/>
    <property type="evidence" value="ECO:0007669"/>
    <property type="project" value="UniProtKB-KW"/>
</dbReference>
<dbReference type="PANTHER" id="PTHR46243:SF1">
    <property type="entry name" value="BIS(5'-ADENOSYL)-TRIPHOSPHATASE"/>
    <property type="match status" value="1"/>
</dbReference>
<dbReference type="OMA" id="QVVHQFI"/>
<dbReference type="InterPro" id="IPR051884">
    <property type="entry name" value="Bis(5'-adenosyl)-TPase_reg"/>
</dbReference>
<evidence type="ECO:0000256" key="1">
    <source>
        <dbReference type="ARBA" id="ARBA00022741"/>
    </source>
</evidence>
<dbReference type="Gene3D" id="3.30.428.10">
    <property type="entry name" value="HIT-like"/>
    <property type="match status" value="1"/>
</dbReference>
<protein>
    <recommendedName>
        <fullName evidence="4">HIT domain-containing protein</fullName>
    </recommendedName>
</protein>
<dbReference type="PROSITE" id="PS51084">
    <property type="entry name" value="HIT_2"/>
    <property type="match status" value="1"/>
</dbReference>
<dbReference type="GO" id="GO:0000166">
    <property type="term" value="F:nucleotide binding"/>
    <property type="evidence" value="ECO:0007669"/>
    <property type="project" value="UniProtKB-KW"/>
</dbReference>
<reference evidence="5 6" key="1">
    <citation type="submission" date="2009-11" db="EMBL/GenBank/DDBJ databases">
        <title>Annotation of Allomyces macrogynus ATCC 38327.</title>
        <authorList>
            <consortium name="The Broad Institute Genome Sequencing Platform"/>
            <person name="Russ C."/>
            <person name="Cuomo C."/>
            <person name="Burger G."/>
            <person name="Gray M.W."/>
            <person name="Holland P.W.H."/>
            <person name="King N."/>
            <person name="Lang F.B.F."/>
            <person name="Roger A.J."/>
            <person name="Ruiz-Trillo I."/>
            <person name="Young S.K."/>
            <person name="Zeng Q."/>
            <person name="Gargeya S."/>
            <person name="Fitzgerald M."/>
            <person name="Haas B."/>
            <person name="Abouelleil A."/>
            <person name="Alvarado L."/>
            <person name="Arachchi H.M."/>
            <person name="Berlin A."/>
            <person name="Chapman S.B."/>
            <person name="Gearin G."/>
            <person name="Goldberg J."/>
            <person name="Griggs A."/>
            <person name="Gujja S."/>
            <person name="Hansen M."/>
            <person name="Heiman D."/>
            <person name="Howarth C."/>
            <person name="Larimer J."/>
            <person name="Lui A."/>
            <person name="MacDonald P.J.P."/>
            <person name="McCowen C."/>
            <person name="Montmayeur A."/>
            <person name="Murphy C."/>
            <person name="Neiman D."/>
            <person name="Pearson M."/>
            <person name="Priest M."/>
            <person name="Roberts A."/>
            <person name="Saif S."/>
            <person name="Shea T."/>
            <person name="Sisk P."/>
            <person name="Stolte C."/>
            <person name="Sykes S."/>
            <person name="Wortman J."/>
            <person name="Nusbaum C."/>
            <person name="Birren B."/>
        </authorList>
    </citation>
    <scope>NUCLEOTIDE SEQUENCE [LARGE SCALE GENOMIC DNA]</scope>
    <source>
        <strain evidence="5 6">ATCC 38327</strain>
    </source>
</reference>
<gene>
    <name evidence="5" type="ORF">AMAG_02927</name>
</gene>
<dbReference type="InterPro" id="IPR019808">
    <property type="entry name" value="Histidine_triad_CS"/>
</dbReference>
<keyword evidence="6" id="KW-1185">Reference proteome</keyword>
<keyword evidence="2" id="KW-0378">Hydrolase</keyword>
<dbReference type="FunFam" id="3.30.428.10:FF:000011">
    <property type="entry name" value="Fragile histidine triad"/>
    <property type="match status" value="1"/>
</dbReference>
<dbReference type="InterPro" id="IPR011146">
    <property type="entry name" value="HIT-like"/>
</dbReference>
<dbReference type="Pfam" id="PF01230">
    <property type="entry name" value="HIT"/>
    <property type="match status" value="1"/>
</dbReference>
<dbReference type="Proteomes" id="UP000054350">
    <property type="component" value="Unassembled WGS sequence"/>
</dbReference>
<dbReference type="OrthoDB" id="680339at2759"/>
<dbReference type="InterPro" id="IPR036265">
    <property type="entry name" value="HIT-like_sf"/>
</dbReference>
<reference evidence="6" key="2">
    <citation type="submission" date="2009-11" db="EMBL/GenBank/DDBJ databases">
        <title>The Genome Sequence of Allomyces macrogynus strain ATCC 38327.</title>
        <authorList>
            <consortium name="The Broad Institute Genome Sequencing Platform"/>
            <person name="Russ C."/>
            <person name="Cuomo C."/>
            <person name="Shea T."/>
            <person name="Young S.K."/>
            <person name="Zeng Q."/>
            <person name="Koehrsen M."/>
            <person name="Haas B."/>
            <person name="Borodovsky M."/>
            <person name="Guigo R."/>
            <person name="Alvarado L."/>
            <person name="Berlin A."/>
            <person name="Borenstein D."/>
            <person name="Chen Z."/>
            <person name="Engels R."/>
            <person name="Freedman E."/>
            <person name="Gellesch M."/>
            <person name="Goldberg J."/>
            <person name="Griggs A."/>
            <person name="Gujja S."/>
            <person name="Heiman D."/>
            <person name="Hepburn T."/>
            <person name="Howarth C."/>
            <person name="Jen D."/>
            <person name="Larson L."/>
            <person name="Lewis B."/>
            <person name="Mehta T."/>
            <person name="Park D."/>
            <person name="Pearson M."/>
            <person name="Roberts A."/>
            <person name="Saif S."/>
            <person name="Shenoy N."/>
            <person name="Sisk P."/>
            <person name="Stolte C."/>
            <person name="Sykes S."/>
            <person name="Walk T."/>
            <person name="White J."/>
            <person name="Yandava C."/>
            <person name="Burger G."/>
            <person name="Gray M.W."/>
            <person name="Holland P.W.H."/>
            <person name="King N."/>
            <person name="Lang F.B.F."/>
            <person name="Roger A.J."/>
            <person name="Ruiz-Trillo I."/>
            <person name="Lander E."/>
            <person name="Nusbaum C."/>
        </authorList>
    </citation>
    <scope>NUCLEOTIDE SEQUENCE [LARGE SCALE GENOMIC DNA]</scope>
    <source>
        <strain evidence="6">ATCC 38327</strain>
    </source>
</reference>
<feature type="short sequence motif" description="Histidine triad motif" evidence="3">
    <location>
        <begin position="100"/>
        <end position="104"/>
    </location>
</feature>
<dbReference type="STRING" id="578462.A0A0L0S3Q2"/>
<accession>A0A0L0S3Q2</accession>
<name>A0A0L0S3Q2_ALLM3</name>
<dbReference type="PANTHER" id="PTHR46243">
    <property type="entry name" value="BIS(5'-ADENOSYL)-TRIPHOSPHATASE"/>
    <property type="match status" value="1"/>
</dbReference>
<dbReference type="AlphaFoldDB" id="A0A0L0S3Q2"/>
<sequence>MSIATSAAAATRAVAKSFQFGKWTIPTGEVFFTSRLSYGMVNTKPILPGHVLVVPRRVVQRFTDLTPDEAIGRVVEREFQGESLTFAIQDGPAAGQTVHHVHVHVIPRRRADFANNDDIYGEIDVQEQAGLHRSLQQGMDADENRKARTLAEMEVESRMLRPFFEQYDVLE</sequence>
<evidence type="ECO:0000313" key="6">
    <source>
        <dbReference type="Proteomes" id="UP000054350"/>
    </source>
</evidence>
<evidence type="ECO:0000313" key="5">
    <source>
        <dbReference type="EMBL" id="KNE57182.1"/>
    </source>
</evidence>
<dbReference type="EMBL" id="GG745331">
    <property type="protein sequence ID" value="KNE57182.1"/>
    <property type="molecule type" value="Genomic_DNA"/>
</dbReference>
<proteinExistence type="predicted"/>
<dbReference type="VEuPathDB" id="FungiDB:AMAG_02927"/>
<keyword evidence="1" id="KW-0547">Nucleotide-binding</keyword>
<dbReference type="eggNOG" id="KOG3379">
    <property type="taxonomic scope" value="Eukaryota"/>
</dbReference>
<evidence type="ECO:0000256" key="3">
    <source>
        <dbReference type="PROSITE-ProRule" id="PRU00464"/>
    </source>
</evidence>
<dbReference type="PROSITE" id="PS00892">
    <property type="entry name" value="HIT_1"/>
    <property type="match status" value="1"/>
</dbReference>
<evidence type="ECO:0000259" key="4">
    <source>
        <dbReference type="PROSITE" id="PS51084"/>
    </source>
</evidence>
<evidence type="ECO:0000256" key="2">
    <source>
        <dbReference type="ARBA" id="ARBA00022801"/>
    </source>
</evidence>
<feature type="domain" description="HIT" evidence="4">
    <location>
        <begin position="16"/>
        <end position="115"/>
    </location>
</feature>
<dbReference type="SUPFAM" id="SSF54197">
    <property type="entry name" value="HIT-like"/>
    <property type="match status" value="1"/>
</dbReference>